<accession>A0ABW1CTD9</accession>
<dbReference type="Proteomes" id="UP001596058">
    <property type="component" value="Unassembled WGS sequence"/>
</dbReference>
<evidence type="ECO:0000313" key="2">
    <source>
        <dbReference type="Proteomes" id="UP001596058"/>
    </source>
</evidence>
<dbReference type="Pfam" id="PF04673">
    <property type="entry name" value="Cyclase_polyket"/>
    <property type="match status" value="1"/>
</dbReference>
<organism evidence="1 2">
    <name type="scientific">Nonomuraea insulae</name>
    <dbReference type="NCBI Taxonomy" id="1616787"/>
    <lineage>
        <taxon>Bacteria</taxon>
        <taxon>Bacillati</taxon>
        <taxon>Actinomycetota</taxon>
        <taxon>Actinomycetes</taxon>
        <taxon>Streptosporangiales</taxon>
        <taxon>Streptosporangiaceae</taxon>
        <taxon>Nonomuraea</taxon>
    </lineage>
</organism>
<dbReference type="RefSeq" id="WP_379517435.1">
    <property type="nucleotide sequence ID" value="NZ_JBHSPA010000031.1"/>
</dbReference>
<name>A0ABW1CTD9_9ACTN</name>
<dbReference type="InterPro" id="IPR006765">
    <property type="entry name" value="Polyketide_synth_cyclase"/>
</dbReference>
<dbReference type="EMBL" id="JBHSPA010000031">
    <property type="protein sequence ID" value="MFC5827935.1"/>
    <property type="molecule type" value="Genomic_DNA"/>
</dbReference>
<proteinExistence type="predicted"/>
<dbReference type="InterPro" id="IPR038474">
    <property type="entry name" value="Polyketide_synth_cyclase_sf"/>
</dbReference>
<dbReference type="Gene3D" id="3.30.70.1090">
    <property type="entry name" value="Dimeric alpha+beta barrel"/>
    <property type="match status" value="1"/>
</dbReference>
<sequence>MHRTLIVARMDPADSDAVAEIFRDSDATELPELIGIRARSLFAFNGLYFHLTEADHDPTQRLYAHRESPLFQDVNTRLAKYMSPYLPSWREPKDSMAAQFYSWERK</sequence>
<reference evidence="2" key="1">
    <citation type="journal article" date="2019" name="Int. J. Syst. Evol. Microbiol.">
        <title>The Global Catalogue of Microorganisms (GCM) 10K type strain sequencing project: providing services to taxonomists for standard genome sequencing and annotation.</title>
        <authorList>
            <consortium name="The Broad Institute Genomics Platform"/>
            <consortium name="The Broad Institute Genome Sequencing Center for Infectious Disease"/>
            <person name="Wu L."/>
            <person name="Ma J."/>
        </authorList>
    </citation>
    <scope>NUCLEOTIDE SEQUENCE [LARGE SCALE GENOMIC DNA]</scope>
    <source>
        <strain evidence="2">CCUG 53903</strain>
    </source>
</reference>
<comment type="caution">
    <text evidence="1">The sequence shown here is derived from an EMBL/GenBank/DDBJ whole genome shotgun (WGS) entry which is preliminary data.</text>
</comment>
<dbReference type="InterPro" id="IPR011008">
    <property type="entry name" value="Dimeric_a/b-barrel"/>
</dbReference>
<protein>
    <submittedName>
        <fullName evidence="1">TcmI family type II polyketide cyclase</fullName>
    </submittedName>
</protein>
<evidence type="ECO:0000313" key="1">
    <source>
        <dbReference type="EMBL" id="MFC5827935.1"/>
    </source>
</evidence>
<gene>
    <name evidence="1" type="ORF">ACFPZ3_29075</name>
</gene>
<keyword evidence="2" id="KW-1185">Reference proteome</keyword>
<dbReference type="SUPFAM" id="SSF54909">
    <property type="entry name" value="Dimeric alpha+beta barrel"/>
    <property type="match status" value="1"/>
</dbReference>